<reference evidence="2" key="2">
    <citation type="submission" date="2015-01" db="EMBL/GenBank/DDBJ databases">
        <title>Evolutionary Origins and Diversification of the Mycorrhizal Mutualists.</title>
        <authorList>
            <consortium name="DOE Joint Genome Institute"/>
            <consortium name="Mycorrhizal Genomics Consortium"/>
            <person name="Kohler A."/>
            <person name="Kuo A."/>
            <person name="Nagy L.G."/>
            <person name="Floudas D."/>
            <person name="Copeland A."/>
            <person name="Barry K.W."/>
            <person name="Cichocki N."/>
            <person name="Veneault-Fourrey C."/>
            <person name="LaButti K."/>
            <person name="Lindquist E.A."/>
            <person name="Lipzen A."/>
            <person name="Lundell T."/>
            <person name="Morin E."/>
            <person name="Murat C."/>
            <person name="Riley R."/>
            <person name="Ohm R."/>
            <person name="Sun H."/>
            <person name="Tunlid A."/>
            <person name="Henrissat B."/>
            <person name="Grigoriev I.V."/>
            <person name="Hibbett D.S."/>
            <person name="Martin F."/>
        </authorList>
    </citation>
    <scope>NUCLEOTIDE SEQUENCE [LARGE SCALE GENOMIC DNA]</scope>
    <source>
        <strain evidence="2">Ve08.2h10</strain>
    </source>
</reference>
<reference evidence="1 2" key="1">
    <citation type="submission" date="2014-04" db="EMBL/GenBank/DDBJ databases">
        <authorList>
            <consortium name="DOE Joint Genome Institute"/>
            <person name="Kuo A."/>
            <person name="Kohler A."/>
            <person name="Jargeat P."/>
            <person name="Nagy L.G."/>
            <person name="Floudas D."/>
            <person name="Copeland A."/>
            <person name="Barry K.W."/>
            <person name="Cichocki N."/>
            <person name="Veneault-Fourrey C."/>
            <person name="LaButti K."/>
            <person name="Lindquist E.A."/>
            <person name="Lipzen A."/>
            <person name="Lundell T."/>
            <person name="Morin E."/>
            <person name="Murat C."/>
            <person name="Sun H."/>
            <person name="Tunlid A."/>
            <person name="Henrissat B."/>
            <person name="Grigoriev I.V."/>
            <person name="Hibbett D.S."/>
            <person name="Martin F."/>
            <person name="Nordberg H.P."/>
            <person name="Cantor M.N."/>
            <person name="Hua S.X."/>
        </authorList>
    </citation>
    <scope>NUCLEOTIDE SEQUENCE [LARGE SCALE GENOMIC DNA]</scope>
    <source>
        <strain evidence="1 2">Ve08.2h10</strain>
    </source>
</reference>
<dbReference type="AlphaFoldDB" id="A0A0D0E7J7"/>
<dbReference type="InParanoid" id="A0A0D0E7J7"/>
<dbReference type="Proteomes" id="UP000054538">
    <property type="component" value="Unassembled WGS sequence"/>
</dbReference>
<evidence type="ECO:0000313" key="2">
    <source>
        <dbReference type="Proteomes" id="UP000054538"/>
    </source>
</evidence>
<dbReference type="HOGENOM" id="CLU_2638777_0_0_1"/>
<sequence>MIIHHIGGMKMPCPPLELHGFPPWQITLTEFHRTHLDDSQECRSSSSKSPDNAVLISERAFCHALDEYAEAQFRLGR</sequence>
<protein>
    <submittedName>
        <fullName evidence="1">Uncharacterized protein</fullName>
    </submittedName>
</protein>
<keyword evidence="2" id="KW-1185">Reference proteome</keyword>
<evidence type="ECO:0000313" key="1">
    <source>
        <dbReference type="EMBL" id="KIK94075.1"/>
    </source>
</evidence>
<gene>
    <name evidence="1" type="ORF">PAXRUDRAFT_473503</name>
</gene>
<dbReference type="STRING" id="930991.A0A0D0E7J7"/>
<organism evidence="1 2">
    <name type="scientific">Paxillus rubicundulus Ve08.2h10</name>
    <dbReference type="NCBI Taxonomy" id="930991"/>
    <lineage>
        <taxon>Eukaryota</taxon>
        <taxon>Fungi</taxon>
        <taxon>Dikarya</taxon>
        <taxon>Basidiomycota</taxon>
        <taxon>Agaricomycotina</taxon>
        <taxon>Agaricomycetes</taxon>
        <taxon>Agaricomycetidae</taxon>
        <taxon>Boletales</taxon>
        <taxon>Paxilineae</taxon>
        <taxon>Paxillaceae</taxon>
        <taxon>Paxillus</taxon>
    </lineage>
</organism>
<dbReference type="OrthoDB" id="3057168at2759"/>
<name>A0A0D0E7J7_9AGAM</name>
<accession>A0A0D0E7J7</accession>
<proteinExistence type="predicted"/>
<dbReference type="EMBL" id="KN825131">
    <property type="protein sequence ID" value="KIK94075.1"/>
    <property type="molecule type" value="Genomic_DNA"/>
</dbReference>